<sequence length="222" mass="25745">MKREIPVEELQRLYGLGDLVKADCMGCDGCSACCRGMGSSVVLDPFDLFRMEAGLGVSFGALLEDKIELNTVDGLVLPNIRMSGEGESCVFLDGSGRCQIHRFRPGLCRLFPLGRYYEGGSFRYYLQKSQCPKENRAKIKVKKWIDTPEPVKNEEYILSWHDFQKKLQACFDRTEEEKLKNDVNTFVLKLFYSEPYDSDHDFYEQFQFRLKKAERLLELIDW</sequence>
<dbReference type="PANTHER" id="PTHR35866:SF1">
    <property type="entry name" value="YKGJ FAMILY CYSTEINE CLUSTER PROTEIN"/>
    <property type="match status" value="1"/>
</dbReference>
<organism evidence="1 2">
    <name type="scientific">Fusibacillus kribbianus</name>
    <dbReference type="NCBI Taxonomy" id="3044208"/>
    <lineage>
        <taxon>Bacteria</taxon>
        <taxon>Bacillati</taxon>
        <taxon>Bacillota</taxon>
        <taxon>Clostridia</taxon>
        <taxon>Lachnospirales</taxon>
        <taxon>Lachnospiraceae</taxon>
        <taxon>Fusibacillus</taxon>
    </lineage>
</organism>
<comment type="caution">
    <text evidence="1">The sequence shown here is derived from an EMBL/GenBank/DDBJ whole genome shotgun (WGS) entry which is preliminary data.</text>
</comment>
<protein>
    <submittedName>
        <fullName evidence="1">YkgJ family cysteine cluster protein</fullName>
    </submittedName>
</protein>
<keyword evidence="2" id="KW-1185">Reference proteome</keyword>
<accession>A0AAP4B982</accession>
<dbReference type="InterPro" id="IPR005358">
    <property type="entry name" value="Puta_zinc/iron-chelating_dom"/>
</dbReference>
<evidence type="ECO:0000313" key="1">
    <source>
        <dbReference type="EMBL" id="MDI9241395.1"/>
    </source>
</evidence>
<dbReference type="Proteomes" id="UP001300383">
    <property type="component" value="Unassembled WGS sequence"/>
</dbReference>
<dbReference type="RefSeq" id="WP_283229904.1">
    <property type="nucleotide sequence ID" value="NZ_JASGBQ010000002.1"/>
</dbReference>
<evidence type="ECO:0000313" key="2">
    <source>
        <dbReference type="Proteomes" id="UP001300383"/>
    </source>
</evidence>
<name>A0AAP4B982_9FIRM</name>
<dbReference type="EMBL" id="JASGBQ010000002">
    <property type="protein sequence ID" value="MDI9241395.1"/>
    <property type="molecule type" value="Genomic_DNA"/>
</dbReference>
<proteinExistence type="predicted"/>
<dbReference type="AlphaFoldDB" id="A0AAP4B982"/>
<dbReference type="Pfam" id="PF03692">
    <property type="entry name" value="CxxCxxCC"/>
    <property type="match status" value="1"/>
</dbReference>
<reference evidence="1 2" key="1">
    <citation type="submission" date="2023-05" db="EMBL/GenBank/DDBJ databases">
        <title>[ruminococcus] sp. nov., isolated from a pig farm feces dump.</title>
        <authorList>
            <person name="Chang Y.-H."/>
        </authorList>
    </citation>
    <scope>NUCLEOTIDE SEQUENCE [LARGE SCALE GENOMIC DNA]</scope>
    <source>
        <strain evidence="1 2">YH-rum2234</strain>
    </source>
</reference>
<gene>
    <name evidence="1" type="ORF">QJ036_02740</name>
</gene>
<dbReference type="PANTHER" id="PTHR35866">
    <property type="entry name" value="PUTATIVE-RELATED"/>
    <property type="match status" value="1"/>
</dbReference>